<dbReference type="EMBL" id="AMBO01000405">
    <property type="protein sequence ID" value="EKC97642.1"/>
    <property type="molecule type" value="Genomic_DNA"/>
</dbReference>
<sequence length="456" mass="49298">MESPQLAAQFNSAPRGRAGGQQPSTMYHDLTRAISDIFGGDDKPQPQPQGPHYTSHSQLSLDPRSQQYASRSQLSLNPGSQYASRSQLSVANDASAPSAFASKTSLAQPGAAYFSGSTTSLNDPSKGYHYKRRQHSDELCTLSKPMTRRSVSDAPYPRPMITASSSYPPPRPTRDTQLSKRPSYPPTSSDASSSPEILTPPNSQSKGRRKMPPIYVASYAEPDPAGADYAQGVYSDPMYAEQQYEEPDQMDPHQAWTNDYTELTDFAQSPTAAMFPKKMSIVEPAPLAPTAEPVIYDKDYAQLERTGIVTPQGPPSALSTSPPSGPSISDPSSGPTRLPPAPGAPATSAPVPKPLRLPQLQSTPKPAPPRSRGPPAIRGPPPPQQASLAHLAAQEKARIAVKLAQQQAAHAKMVSFSDTTPYARQRSQKKSDREAFQAAMRREGSRSARRAWERLN</sequence>
<dbReference type="AlphaFoldDB" id="K1VLS0"/>
<evidence type="ECO:0000313" key="3">
    <source>
        <dbReference type="Proteomes" id="UP000006757"/>
    </source>
</evidence>
<organism evidence="2 3">
    <name type="scientific">Trichosporon asahii var. asahii (strain CBS 8904)</name>
    <name type="common">Yeast</name>
    <dbReference type="NCBI Taxonomy" id="1220162"/>
    <lineage>
        <taxon>Eukaryota</taxon>
        <taxon>Fungi</taxon>
        <taxon>Dikarya</taxon>
        <taxon>Basidiomycota</taxon>
        <taxon>Agaricomycotina</taxon>
        <taxon>Tremellomycetes</taxon>
        <taxon>Trichosporonales</taxon>
        <taxon>Trichosporonaceae</taxon>
        <taxon>Trichosporon</taxon>
    </lineage>
</organism>
<gene>
    <name evidence="2" type="ORF">A1Q2_08023</name>
</gene>
<dbReference type="HOGENOM" id="CLU_600185_0_0_1"/>
<proteinExistence type="predicted"/>
<protein>
    <submittedName>
        <fullName evidence="2">Uncharacterized protein</fullName>
    </submittedName>
</protein>
<feature type="compositionally biased region" description="Low complexity" evidence="1">
    <location>
        <begin position="186"/>
        <end position="195"/>
    </location>
</feature>
<evidence type="ECO:0000256" key="1">
    <source>
        <dbReference type="SAM" id="MobiDB-lite"/>
    </source>
</evidence>
<feature type="compositionally biased region" description="Low complexity" evidence="1">
    <location>
        <begin position="319"/>
        <end position="336"/>
    </location>
</feature>
<feature type="compositionally biased region" description="Polar residues" evidence="1">
    <location>
        <begin position="1"/>
        <end position="12"/>
    </location>
</feature>
<keyword evidence="3" id="KW-1185">Reference proteome</keyword>
<feature type="compositionally biased region" description="Pro residues" evidence="1">
    <location>
        <begin position="365"/>
        <end position="384"/>
    </location>
</feature>
<feature type="region of interest" description="Disordered" evidence="1">
    <location>
        <begin position="1"/>
        <end position="215"/>
    </location>
</feature>
<accession>K1VLS0</accession>
<evidence type="ECO:0000313" key="2">
    <source>
        <dbReference type="EMBL" id="EKC97642.1"/>
    </source>
</evidence>
<comment type="caution">
    <text evidence="2">The sequence shown here is derived from an EMBL/GenBank/DDBJ whole genome shotgun (WGS) entry which is preliminary data.</text>
</comment>
<name>K1VLS0_TRIAC</name>
<dbReference type="InParanoid" id="K1VLS0"/>
<dbReference type="Proteomes" id="UP000006757">
    <property type="component" value="Unassembled WGS sequence"/>
</dbReference>
<feature type="region of interest" description="Disordered" evidence="1">
    <location>
        <begin position="411"/>
        <end position="456"/>
    </location>
</feature>
<reference evidence="2 3" key="1">
    <citation type="journal article" date="2012" name="Eukaryot. Cell">
        <title>Genome sequence of the Trichosporon asahii environmental strain CBS 8904.</title>
        <authorList>
            <person name="Yang R.Y."/>
            <person name="Li H.T."/>
            <person name="Zhu H."/>
            <person name="Zhou G.P."/>
            <person name="Wang M."/>
            <person name="Wang L."/>
        </authorList>
    </citation>
    <scope>NUCLEOTIDE SEQUENCE [LARGE SCALE GENOMIC DNA]</scope>
    <source>
        <strain evidence="2 3">CBS 8904</strain>
    </source>
</reference>
<feature type="compositionally biased region" description="Polar residues" evidence="1">
    <location>
        <begin position="52"/>
        <end position="92"/>
    </location>
</feature>
<feature type="region of interest" description="Disordered" evidence="1">
    <location>
        <begin position="305"/>
        <end position="392"/>
    </location>
</feature>
<feature type="compositionally biased region" description="Basic and acidic residues" evidence="1">
    <location>
        <begin position="429"/>
        <end position="456"/>
    </location>
</feature>